<dbReference type="Proteomes" id="UP000559256">
    <property type="component" value="Unassembled WGS sequence"/>
</dbReference>
<reference evidence="3 4" key="1">
    <citation type="journal article" date="2020" name="ISME J.">
        <title>Uncovering the hidden diversity of litter-decomposition mechanisms in mushroom-forming fungi.</title>
        <authorList>
            <person name="Floudas D."/>
            <person name="Bentzer J."/>
            <person name="Ahren D."/>
            <person name="Johansson T."/>
            <person name="Persson P."/>
            <person name="Tunlid A."/>
        </authorList>
    </citation>
    <scope>NUCLEOTIDE SEQUENCE [LARGE SCALE GENOMIC DNA]</scope>
    <source>
        <strain evidence="3 4">CBS 291.85</strain>
    </source>
</reference>
<evidence type="ECO:0000259" key="2">
    <source>
        <dbReference type="PROSITE" id="PS51310"/>
    </source>
</evidence>
<dbReference type="PROSITE" id="PS51310">
    <property type="entry name" value="VPS28_C"/>
    <property type="match status" value="1"/>
</dbReference>
<evidence type="ECO:0000313" key="3">
    <source>
        <dbReference type="EMBL" id="KAF5361422.1"/>
    </source>
</evidence>
<keyword evidence="4" id="KW-1185">Reference proteome</keyword>
<keyword evidence="1" id="KW-0813">Transport</keyword>
<dbReference type="PANTHER" id="PTHR12937:SF0">
    <property type="entry name" value="VACUOLAR PROTEIN SORTING-ASSOCIATED PROTEIN 28 HOMOLOG"/>
    <property type="match status" value="1"/>
</dbReference>
<feature type="domain" description="VPS28 C-terminal" evidence="2">
    <location>
        <begin position="30"/>
        <end position="125"/>
    </location>
</feature>
<comment type="similarity">
    <text evidence="1">Belongs to the VPS28 family.</text>
</comment>
<dbReference type="EMBL" id="JAACJM010000040">
    <property type="protein sequence ID" value="KAF5361422.1"/>
    <property type="molecule type" value="Genomic_DNA"/>
</dbReference>
<organism evidence="3 4">
    <name type="scientific">Tetrapyrgos nigripes</name>
    <dbReference type="NCBI Taxonomy" id="182062"/>
    <lineage>
        <taxon>Eukaryota</taxon>
        <taxon>Fungi</taxon>
        <taxon>Dikarya</taxon>
        <taxon>Basidiomycota</taxon>
        <taxon>Agaricomycotina</taxon>
        <taxon>Agaricomycetes</taxon>
        <taxon>Agaricomycetidae</taxon>
        <taxon>Agaricales</taxon>
        <taxon>Marasmiineae</taxon>
        <taxon>Marasmiaceae</taxon>
        <taxon>Tetrapyrgos</taxon>
    </lineage>
</organism>
<dbReference type="GO" id="GO:0044877">
    <property type="term" value="F:protein-containing complex binding"/>
    <property type="evidence" value="ECO:0007669"/>
    <property type="project" value="TreeGrafter"/>
</dbReference>
<dbReference type="GO" id="GO:0043328">
    <property type="term" value="P:protein transport to vacuole involved in ubiquitin-dependent protein catabolic process via the multivesicular body sorting pathway"/>
    <property type="evidence" value="ECO:0007669"/>
    <property type="project" value="TreeGrafter"/>
</dbReference>
<evidence type="ECO:0000313" key="4">
    <source>
        <dbReference type="Proteomes" id="UP000559256"/>
    </source>
</evidence>
<dbReference type="InterPro" id="IPR007143">
    <property type="entry name" value="Vps28"/>
</dbReference>
<accession>A0A8H5GAL2</accession>
<gene>
    <name evidence="3" type="ORF">D9758_006129</name>
</gene>
<protein>
    <recommendedName>
        <fullName evidence="2">VPS28 C-terminal domain-containing protein</fullName>
    </recommendedName>
</protein>
<proteinExistence type="inferred from homology"/>
<dbReference type="GO" id="GO:0000813">
    <property type="term" value="C:ESCRT I complex"/>
    <property type="evidence" value="ECO:0007669"/>
    <property type="project" value="InterPro"/>
</dbReference>
<dbReference type="AlphaFoldDB" id="A0A8H5GAL2"/>
<comment type="caution">
    <text evidence="3">The sequence shown here is derived from an EMBL/GenBank/DDBJ whole genome shotgun (WGS) entry which is preliminary data.</text>
</comment>
<dbReference type="OrthoDB" id="2671at2759"/>
<dbReference type="SUPFAM" id="SSF140427">
    <property type="entry name" value="VPS28 C-terminal domain-like"/>
    <property type="match status" value="1"/>
</dbReference>
<dbReference type="InterPro" id="IPR017899">
    <property type="entry name" value="VPS28_C"/>
</dbReference>
<keyword evidence="1" id="KW-0653">Protein transport</keyword>
<evidence type="ECO:0000256" key="1">
    <source>
        <dbReference type="PROSITE-ProRule" id="PRU00642"/>
    </source>
</evidence>
<dbReference type="InterPro" id="IPR037206">
    <property type="entry name" value="VPS28_C_sf"/>
</dbReference>
<name>A0A8H5GAL2_9AGAR</name>
<dbReference type="Pfam" id="PF03997">
    <property type="entry name" value="VPS28"/>
    <property type="match status" value="1"/>
</dbReference>
<dbReference type="Gene3D" id="1.20.120.1130">
    <property type="match status" value="1"/>
</dbReference>
<dbReference type="PANTHER" id="PTHR12937">
    <property type="entry name" value="VACUOLAR PROTEIN SORTING 28, ISOFORM 2 VPS28"/>
    <property type="match status" value="1"/>
</dbReference>
<sequence>MKLVGDEVSSIEESMERYKPYNASNVSGPEGIKWVAETTQAVVTFIDALKFNFRAKDQLHPFLQEPVTDYTRFPSSKEWEGRSKLVGWLITLNGMKASEELGVEQTRQLTFDVENAYTVEHLALHTVGFAKSSCTVRF</sequence>